<name>A0ABY7G7R7_MYAAR</name>
<evidence type="ECO:0000313" key="2">
    <source>
        <dbReference type="Proteomes" id="UP001164746"/>
    </source>
</evidence>
<dbReference type="Proteomes" id="UP001164746">
    <property type="component" value="Chromosome 17"/>
</dbReference>
<keyword evidence="2" id="KW-1185">Reference proteome</keyword>
<accession>A0ABY7G7R7</accession>
<gene>
    <name evidence="1" type="ORF">MAR_033005</name>
</gene>
<evidence type="ECO:0000313" key="1">
    <source>
        <dbReference type="EMBL" id="WAR30463.1"/>
    </source>
</evidence>
<proteinExistence type="predicted"/>
<protein>
    <submittedName>
        <fullName evidence="1">Uncharacterized protein</fullName>
    </submittedName>
</protein>
<sequence>TERSYEIDAAFNIETLTTRNSCEFWKKIQTEENTVFFERWKNYFYRLYNCNDRSDFDDVHFDKAKLHKLLLENEMIDPLYEPNAELNSNVFTEEVALIVQRSKSGSTCGIKVTGNYPYFYTLMI</sequence>
<reference evidence="1" key="1">
    <citation type="submission" date="2022-11" db="EMBL/GenBank/DDBJ databases">
        <title>Centuries of genome instability and evolution in soft-shell clam transmissible cancer (bioRxiv).</title>
        <authorList>
            <person name="Hart S.F.M."/>
            <person name="Yonemitsu M.A."/>
            <person name="Giersch R.M."/>
            <person name="Beal B.F."/>
            <person name="Arriagada G."/>
            <person name="Davis B.W."/>
            <person name="Ostrander E.A."/>
            <person name="Goff S.P."/>
            <person name="Metzger M.J."/>
        </authorList>
    </citation>
    <scope>NUCLEOTIDE SEQUENCE</scope>
    <source>
        <strain evidence="1">MELC-2E11</strain>
        <tissue evidence="1">Siphon/mantle</tissue>
    </source>
</reference>
<dbReference type="EMBL" id="CP111028">
    <property type="protein sequence ID" value="WAR30463.1"/>
    <property type="molecule type" value="Genomic_DNA"/>
</dbReference>
<feature type="non-terminal residue" evidence="1">
    <location>
        <position position="1"/>
    </location>
</feature>
<organism evidence="1 2">
    <name type="scientific">Mya arenaria</name>
    <name type="common">Soft-shell clam</name>
    <dbReference type="NCBI Taxonomy" id="6604"/>
    <lineage>
        <taxon>Eukaryota</taxon>
        <taxon>Metazoa</taxon>
        <taxon>Spiralia</taxon>
        <taxon>Lophotrochozoa</taxon>
        <taxon>Mollusca</taxon>
        <taxon>Bivalvia</taxon>
        <taxon>Autobranchia</taxon>
        <taxon>Heteroconchia</taxon>
        <taxon>Euheterodonta</taxon>
        <taxon>Imparidentia</taxon>
        <taxon>Neoheterodontei</taxon>
        <taxon>Myida</taxon>
        <taxon>Myoidea</taxon>
        <taxon>Myidae</taxon>
        <taxon>Mya</taxon>
    </lineage>
</organism>